<reference evidence="4 6" key="3">
    <citation type="submission" date="2017-11" db="EMBL/GenBank/DDBJ databases">
        <title>De-novo sequencing of pomegranate (Punica granatum L.) genome.</title>
        <authorList>
            <person name="Akparov Z."/>
            <person name="Amiraslanov A."/>
            <person name="Hajiyeva S."/>
            <person name="Abbasov M."/>
            <person name="Kaur K."/>
            <person name="Hamwieh A."/>
            <person name="Solovyev V."/>
            <person name="Salamov A."/>
            <person name="Braich B."/>
            <person name="Kosarev P."/>
            <person name="Mahmoud A."/>
            <person name="Hajiyev E."/>
            <person name="Babayeva S."/>
            <person name="Izzatullayeva V."/>
            <person name="Mammadov A."/>
            <person name="Mammadov A."/>
            <person name="Sharifova S."/>
            <person name="Ojaghi J."/>
            <person name="Eynullazada K."/>
            <person name="Bayramov B."/>
            <person name="Abdulazimova A."/>
            <person name="Shahmuradov I."/>
        </authorList>
    </citation>
    <scope>NUCLEOTIDE SEQUENCE [LARGE SCALE GENOMIC DNA]</scope>
    <source>
        <strain evidence="4">AG2017</strain>
        <strain evidence="6">cv. AG2017</strain>
        <tissue evidence="4">Leaf</tissue>
    </source>
</reference>
<evidence type="ECO:0000313" key="3">
    <source>
        <dbReference type="EMBL" id="OWM85509.1"/>
    </source>
</evidence>
<evidence type="ECO:0000313" key="4">
    <source>
        <dbReference type="EMBL" id="PKI31727.1"/>
    </source>
</evidence>
<feature type="compositionally biased region" description="Acidic residues" evidence="2">
    <location>
        <begin position="263"/>
        <end position="283"/>
    </location>
</feature>
<dbReference type="EMBL" id="MTKT01001276">
    <property type="protein sequence ID" value="OWM85509.1"/>
    <property type="molecule type" value="Genomic_DNA"/>
</dbReference>
<feature type="region of interest" description="Disordered" evidence="2">
    <location>
        <begin position="1"/>
        <end position="33"/>
    </location>
</feature>
<dbReference type="AlphaFoldDB" id="A0A218XLG8"/>
<feature type="compositionally biased region" description="Basic and acidic residues" evidence="2">
    <location>
        <begin position="210"/>
        <end position="220"/>
    </location>
</feature>
<organism evidence="3 5">
    <name type="scientific">Punica granatum</name>
    <name type="common">Pomegranate</name>
    <dbReference type="NCBI Taxonomy" id="22663"/>
    <lineage>
        <taxon>Eukaryota</taxon>
        <taxon>Viridiplantae</taxon>
        <taxon>Streptophyta</taxon>
        <taxon>Embryophyta</taxon>
        <taxon>Tracheophyta</taxon>
        <taxon>Spermatophyta</taxon>
        <taxon>Magnoliopsida</taxon>
        <taxon>eudicotyledons</taxon>
        <taxon>Gunneridae</taxon>
        <taxon>Pentapetalae</taxon>
        <taxon>rosids</taxon>
        <taxon>malvids</taxon>
        <taxon>Myrtales</taxon>
        <taxon>Lythraceae</taxon>
        <taxon>Punica</taxon>
    </lineage>
</organism>
<evidence type="ECO:0000313" key="6">
    <source>
        <dbReference type="Proteomes" id="UP000233551"/>
    </source>
</evidence>
<keyword evidence="6" id="KW-1185">Reference proteome</keyword>
<comment type="caution">
    <text evidence="3">The sequence shown here is derived from an EMBL/GenBank/DDBJ whole genome shotgun (WGS) entry which is preliminary data.</text>
</comment>
<sequence>MTGLTSHTHVFKVPNPTDRDERGSPKSVTRGEAVLNWQSENAVSQNRVLSSIGTKVDTLTAKVSQLDGKVDKHHQEIQSLLRTLQKRLKEIQNTPAVSYFQIDLDRKEEKIRKLKNQIAILSGTPAPSPPTFPTKSLFNFLERPLGERSRPARLTLFSPSQEEQHPKKATLVKIRERARQATEVARRQHEKKKEVYETPSGLVLSAPMPPKEEKEKKNGSDEEEEDPQGAFMVFPNENPLSSFLKEQCEKSQMVVNEVTSDSVSEEESEASPEESEDSWEIEDSYPPLKMMGRGDGVDLDDARSEMADPPQAAALAAPTRGNLVFTLDDIPYSKWPDRLQKFLAYLTTRALTVRDNHELMTDSVSWFTGTLRN</sequence>
<protein>
    <submittedName>
        <fullName evidence="3">Uncharacterized protein</fullName>
    </submittedName>
</protein>
<name>A0A218XLG8_PUNGR</name>
<proteinExistence type="predicted"/>
<accession>A0A218XLG8</accession>
<dbReference type="Proteomes" id="UP000233551">
    <property type="component" value="Unassembled WGS sequence"/>
</dbReference>
<feature type="compositionally biased region" description="Basic and acidic residues" evidence="2">
    <location>
        <begin position="178"/>
        <end position="196"/>
    </location>
</feature>
<keyword evidence="1" id="KW-0175">Coiled coil</keyword>
<evidence type="ECO:0000256" key="2">
    <source>
        <dbReference type="SAM" id="MobiDB-lite"/>
    </source>
</evidence>
<reference evidence="5" key="1">
    <citation type="journal article" date="2017" name="Plant J.">
        <title>The pomegranate (Punica granatum L.) genome and the genomics of punicalagin biosynthesis.</title>
        <authorList>
            <person name="Qin G."/>
            <person name="Xu C."/>
            <person name="Ming R."/>
            <person name="Tang H."/>
            <person name="Guyot R."/>
            <person name="Kramer E.M."/>
            <person name="Hu Y."/>
            <person name="Yi X."/>
            <person name="Qi Y."/>
            <person name="Xu X."/>
            <person name="Gao Z."/>
            <person name="Pan H."/>
            <person name="Jian J."/>
            <person name="Tian Y."/>
            <person name="Yue Z."/>
            <person name="Xu Y."/>
        </authorList>
    </citation>
    <scope>NUCLEOTIDE SEQUENCE [LARGE SCALE GENOMIC DNA]</scope>
    <source>
        <strain evidence="5">cv. Dabenzi</strain>
    </source>
</reference>
<evidence type="ECO:0000256" key="1">
    <source>
        <dbReference type="SAM" id="Coils"/>
    </source>
</evidence>
<evidence type="ECO:0000313" key="5">
    <source>
        <dbReference type="Proteomes" id="UP000197138"/>
    </source>
</evidence>
<feature type="region of interest" description="Disordered" evidence="2">
    <location>
        <begin position="256"/>
        <end position="314"/>
    </location>
</feature>
<feature type="region of interest" description="Disordered" evidence="2">
    <location>
        <begin position="178"/>
        <end position="227"/>
    </location>
</feature>
<gene>
    <name evidence="3" type="ORF">CDL15_Pgr019133</name>
    <name evidence="4" type="ORF">CRG98_047880</name>
</gene>
<feature type="coiled-coil region" evidence="1">
    <location>
        <begin position="74"/>
        <end position="124"/>
    </location>
</feature>
<dbReference type="Proteomes" id="UP000197138">
    <property type="component" value="Unassembled WGS sequence"/>
</dbReference>
<reference evidence="3" key="2">
    <citation type="submission" date="2017-06" db="EMBL/GenBank/DDBJ databases">
        <title>The pomegranate genome and the genomics of punicalagin biosynthesis.</title>
        <authorList>
            <person name="Xu C."/>
        </authorList>
    </citation>
    <scope>NUCLEOTIDE SEQUENCE [LARGE SCALE GENOMIC DNA]</scope>
    <source>
        <tissue evidence="3">Fresh leaf</tissue>
    </source>
</reference>
<dbReference type="EMBL" id="PGOL01008455">
    <property type="protein sequence ID" value="PKI31727.1"/>
    <property type="molecule type" value="Genomic_DNA"/>
</dbReference>